<organism evidence="2 3">
    <name type="scientific">Nocardia veterana</name>
    <dbReference type="NCBI Taxonomy" id="132249"/>
    <lineage>
        <taxon>Bacteria</taxon>
        <taxon>Bacillati</taxon>
        <taxon>Actinomycetota</taxon>
        <taxon>Actinomycetes</taxon>
        <taxon>Mycobacteriales</taxon>
        <taxon>Nocardiaceae</taxon>
        <taxon>Nocardia</taxon>
    </lineage>
</organism>
<evidence type="ECO:0000313" key="3">
    <source>
        <dbReference type="Proteomes" id="UP000523447"/>
    </source>
</evidence>
<dbReference type="Pfam" id="PF12277">
    <property type="entry name" value="DUF3618"/>
    <property type="match status" value="1"/>
</dbReference>
<evidence type="ECO:0000256" key="1">
    <source>
        <dbReference type="SAM" id="MobiDB-lite"/>
    </source>
</evidence>
<comment type="caution">
    <text evidence="2">The sequence shown here is derived from an EMBL/GenBank/DDBJ whole genome shotgun (WGS) entry which is preliminary data.</text>
</comment>
<feature type="compositionally biased region" description="Basic and acidic residues" evidence="1">
    <location>
        <begin position="8"/>
        <end position="39"/>
    </location>
</feature>
<dbReference type="AlphaFoldDB" id="A0A7X6RHX1"/>
<keyword evidence="3" id="KW-1185">Reference proteome</keyword>
<proteinExistence type="predicted"/>
<sequence length="125" mass="13884">MSGPAEVEQLRRDRDRTRAELGRSVEALSERLDVATRTRDRMHRAAHSAQDNAQRAGARAQENAIPWPSARRRSSRSSGWCAERARRDLCSHCEPGPRCGQTRLAAEKVTEGSSAVSRTRVPPPV</sequence>
<evidence type="ECO:0000313" key="2">
    <source>
        <dbReference type="EMBL" id="NKY86662.1"/>
    </source>
</evidence>
<reference evidence="2 3" key="1">
    <citation type="submission" date="2020-04" db="EMBL/GenBank/DDBJ databases">
        <title>MicrobeNet Type strains.</title>
        <authorList>
            <person name="Nicholson A.C."/>
        </authorList>
    </citation>
    <scope>NUCLEOTIDE SEQUENCE [LARGE SCALE GENOMIC DNA]</scope>
    <source>
        <strain evidence="2 3">DSM 44445</strain>
    </source>
</reference>
<accession>A0A7X6RHX1</accession>
<feature type="region of interest" description="Disordered" evidence="1">
    <location>
        <begin position="1"/>
        <end position="79"/>
    </location>
</feature>
<dbReference type="Proteomes" id="UP000523447">
    <property type="component" value="Unassembled WGS sequence"/>
</dbReference>
<feature type="region of interest" description="Disordered" evidence="1">
    <location>
        <begin position="92"/>
        <end position="125"/>
    </location>
</feature>
<dbReference type="InterPro" id="IPR022062">
    <property type="entry name" value="DUF3618"/>
</dbReference>
<name>A0A7X6RHX1_9NOCA</name>
<protein>
    <submittedName>
        <fullName evidence="2">DUF3618 domain-containing protein</fullName>
    </submittedName>
</protein>
<dbReference type="EMBL" id="JAAXPE010000011">
    <property type="protein sequence ID" value="NKY86662.1"/>
    <property type="molecule type" value="Genomic_DNA"/>
</dbReference>
<gene>
    <name evidence="2" type="ORF">HGA07_13590</name>
</gene>